<protein>
    <recommendedName>
        <fullName evidence="1">WAP domain-containing protein</fullName>
    </recommendedName>
</protein>
<dbReference type="PROSITE" id="PS51390">
    <property type="entry name" value="WAP"/>
    <property type="match status" value="2"/>
</dbReference>
<dbReference type="Ensembl" id="ENSOABT00000004778.2">
    <property type="protein sequence ID" value="ENSOABP00000004608.2"/>
    <property type="gene ID" value="ENSOABG00000002649.2"/>
</dbReference>
<dbReference type="FunFam" id="4.10.75.10:FF:000001">
    <property type="entry name" value="Anosmin 1"/>
    <property type="match status" value="2"/>
</dbReference>
<evidence type="ECO:0000313" key="3">
    <source>
        <dbReference type="Proteomes" id="UP000472276"/>
    </source>
</evidence>
<dbReference type="Gene3D" id="4.10.75.10">
    <property type="entry name" value="Elafin-like"/>
    <property type="match status" value="2"/>
</dbReference>
<dbReference type="InterPro" id="IPR008197">
    <property type="entry name" value="WAP_dom"/>
</dbReference>
<sequence>MSFSALLLLSKPECPRHFNLDLSCKGCQDCPRDHICCVYDGKPGACPRRRFDFGHCVEFCAHDRDCPNNEKCCSNGCGRECMAPLTECPRHLNLDLSCKGCQHCPRDHICCVADGEEVCVPPVFRKPGVCPRRHFAYGSCAESCSYDSDCPNNEKCCFNGCGHECTLPYIGER</sequence>
<evidence type="ECO:0000313" key="2">
    <source>
        <dbReference type="Ensembl" id="ENSOABP00000004608.2"/>
    </source>
</evidence>
<dbReference type="GO" id="GO:0019731">
    <property type="term" value="P:antibacterial humoral response"/>
    <property type="evidence" value="ECO:0007669"/>
    <property type="project" value="TreeGrafter"/>
</dbReference>
<feature type="domain" description="WAP" evidence="1">
    <location>
        <begin position="123"/>
        <end position="169"/>
    </location>
</feature>
<name>A0A668RJL1_OREAU</name>
<dbReference type="AlphaFoldDB" id="A0A668RJL1"/>
<dbReference type="SUPFAM" id="SSF57256">
    <property type="entry name" value="Elafin-like"/>
    <property type="match status" value="2"/>
</dbReference>
<organism evidence="2 3">
    <name type="scientific">Oreochromis aureus</name>
    <name type="common">Israeli tilapia</name>
    <name type="synonym">Chromis aureus</name>
    <dbReference type="NCBI Taxonomy" id="47969"/>
    <lineage>
        <taxon>Eukaryota</taxon>
        <taxon>Metazoa</taxon>
        <taxon>Chordata</taxon>
        <taxon>Craniata</taxon>
        <taxon>Vertebrata</taxon>
        <taxon>Euteleostomi</taxon>
        <taxon>Actinopterygii</taxon>
        <taxon>Neopterygii</taxon>
        <taxon>Teleostei</taxon>
        <taxon>Neoteleostei</taxon>
        <taxon>Acanthomorphata</taxon>
        <taxon>Ovalentaria</taxon>
        <taxon>Cichlomorphae</taxon>
        <taxon>Cichliformes</taxon>
        <taxon>Cichlidae</taxon>
        <taxon>African cichlids</taxon>
        <taxon>Pseudocrenilabrinae</taxon>
        <taxon>Oreochromini</taxon>
        <taxon>Oreochromis</taxon>
    </lineage>
</organism>
<dbReference type="Pfam" id="PF00095">
    <property type="entry name" value="WAP"/>
    <property type="match status" value="2"/>
</dbReference>
<dbReference type="InterPro" id="IPR050514">
    <property type="entry name" value="WAP_four-disulfide_core"/>
</dbReference>
<keyword evidence="3" id="KW-1185">Reference proteome</keyword>
<dbReference type="PANTHER" id="PTHR19441">
    <property type="entry name" value="WHEY ACDIC PROTEIN WAP"/>
    <property type="match status" value="1"/>
</dbReference>
<dbReference type="GO" id="GO:0045087">
    <property type="term" value="P:innate immune response"/>
    <property type="evidence" value="ECO:0007669"/>
    <property type="project" value="TreeGrafter"/>
</dbReference>
<reference evidence="2" key="1">
    <citation type="submission" date="2025-08" db="UniProtKB">
        <authorList>
            <consortium name="Ensembl"/>
        </authorList>
    </citation>
    <scope>IDENTIFICATION</scope>
</reference>
<feature type="domain" description="WAP" evidence="1">
    <location>
        <begin position="39"/>
        <end position="85"/>
    </location>
</feature>
<dbReference type="GO" id="GO:0004867">
    <property type="term" value="F:serine-type endopeptidase inhibitor activity"/>
    <property type="evidence" value="ECO:0007669"/>
    <property type="project" value="TreeGrafter"/>
</dbReference>
<reference evidence="2" key="2">
    <citation type="submission" date="2025-09" db="UniProtKB">
        <authorList>
            <consortium name="Ensembl"/>
        </authorList>
    </citation>
    <scope>IDENTIFICATION</scope>
</reference>
<dbReference type="InterPro" id="IPR036645">
    <property type="entry name" value="Elafin-like_sf"/>
</dbReference>
<dbReference type="PRINTS" id="PR00003">
    <property type="entry name" value="4DISULPHCORE"/>
</dbReference>
<dbReference type="OMA" id="NDENCCH"/>
<dbReference type="GO" id="GO:0005615">
    <property type="term" value="C:extracellular space"/>
    <property type="evidence" value="ECO:0007669"/>
    <property type="project" value="TreeGrafter"/>
</dbReference>
<dbReference type="SMART" id="SM00217">
    <property type="entry name" value="WAP"/>
    <property type="match status" value="2"/>
</dbReference>
<proteinExistence type="predicted"/>
<dbReference type="PANTHER" id="PTHR19441:SF95">
    <property type="entry name" value="PERLWAPIN ISOFORM X1"/>
    <property type="match status" value="1"/>
</dbReference>
<accession>A0A668RJL1</accession>
<evidence type="ECO:0000259" key="1">
    <source>
        <dbReference type="PROSITE" id="PS51390"/>
    </source>
</evidence>
<dbReference type="Proteomes" id="UP000472276">
    <property type="component" value="Unassembled WGS sequence"/>
</dbReference>